<proteinExistence type="predicted"/>
<dbReference type="RefSeq" id="WP_244567926.1">
    <property type="nucleotide sequence ID" value="NZ_LT670818.1"/>
</dbReference>
<evidence type="ECO:0000256" key="2">
    <source>
        <dbReference type="SAM" id="SignalP"/>
    </source>
</evidence>
<organism evidence="4 5">
    <name type="scientific">Bradyrhizobium erythrophlei</name>
    <dbReference type="NCBI Taxonomy" id="1437360"/>
    <lineage>
        <taxon>Bacteria</taxon>
        <taxon>Pseudomonadati</taxon>
        <taxon>Pseudomonadota</taxon>
        <taxon>Alphaproteobacteria</taxon>
        <taxon>Hyphomicrobiales</taxon>
        <taxon>Nitrobacteraceae</taxon>
        <taxon>Bradyrhizobium</taxon>
    </lineage>
</organism>
<dbReference type="GO" id="GO:0016787">
    <property type="term" value="F:hydrolase activity"/>
    <property type="evidence" value="ECO:0007669"/>
    <property type="project" value="UniProtKB-KW"/>
</dbReference>
<dbReference type="SUPFAM" id="SSF53474">
    <property type="entry name" value="alpha/beta-Hydrolases"/>
    <property type="match status" value="1"/>
</dbReference>
<name>A0A1M5LIA5_9BRAD</name>
<feature type="chain" id="PRO_5009912061" evidence="2">
    <location>
        <begin position="25"/>
        <end position="321"/>
    </location>
</feature>
<evidence type="ECO:0000259" key="3">
    <source>
        <dbReference type="Pfam" id="PF07859"/>
    </source>
</evidence>
<dbReference type="EMBL" id="LT670818">
    <property type="protein sequence ID" value="SHG64735.1"/>
    <property type="molecule type" value="Genomic_DNA"/>
</dbReference>
<dbReference type="AlphaFoldDB" id="A0A1M5LIA5"/>
<accession>A0A1M5LIA5</accession>
<feature type="signal peptide" evidence="2">
    <location>
        <begin position="1"/>
        <end position="24"/>
    </location>
</feature>
<evidence type="ECO:0000313" key="4">
    <source>
        <dbReference type="EMBL" id="SHG64735.1"/>
    </source>
</evidence>
<dbReference type="InterPro" id="IPR050300">
    <property type="entry name" value="GDXG_lipolytic_enzyme"/>
</dbReference>
<dbReference type="InterPro" id="IPR013094">
    <property type="entry name" value="AB_hydrolase_3"/>
</dbReference>
<dbReference type="Pfam" id="PF07859">
    <property type="entry name" value="Abhydrolase_3"/>
    <property type="match status" value="1"/>
</dbReference>
<dbReference type="PANTHER" id="PTHR48081:SF6">
    <property type="entry name" value="PEPTIDASE S9 PROLYL OLIGOPEPTIDASE CATALYTIC DOMAIN-CONTAINING PROTEIN"/>
    <property type="match status" value="1"/>
</dbReference>
<evidence type="ECO:0000313" key="5">
    <source>
        <dbReference type="Proteomes" id="UP000190675"/>
    </source>
</evidence>
<dbReference type="Gene3D" id="3.40.50.1820">
    <property type="entry name" value="alpha/beta hydrolase"/>
    <property type="match status" value="1"/>
</dbReference>
<dbReference type="Proteomes" id="UP000190675">
    <property type="component" value="Chromosome I"/>
</dbReference>
<dbReference type="PANTHER" id="PTHR48081">
    <property type="entry name" value="AB HYDROLASE SUPERFAMILY PROTEIN C4A8.06C"/>
    <property type="match status" value="1"/>
</dbReference>
<sequence>MTRYRYLVLCLLLMAIPGAPVSGAGLAPEFAGYLVKVGLASEDSNPSSADPAPELTKACEQVSFTRSLRYGESEQNVLDVATGGSDTAPASPRPVLLLVAGESFSGDNAAAPAATDPLQDAAMCFAARNGMVGVKVNYRLAPAHPWPSGARDVAAAASWIHQNIDLFGGSRDEIVAIGYSVGAFHVASLLAHPEFQDSDSNVAGAVLVSGIYRPSTDGSAAEKSYFGSDASQYNARSAFPGILNIETPLLLAWSALDPPRLVIEGEKLKEMLCNSATHCPHTTVLRDRANVASVFGPDPSGGGLGQPTLELVREIESRGLP</sequence>
<evidence type="ECO:0000256" key="1">
    <source>
        <dbReference type="ARBA" id="ARBA00022801"/>
    </source>
</evidence>
<reference evidence="4 5" key="1">
    <citation type="submission" date="2016-11" db="EMBL/GenBank/DDBJ databases">
        <authorList>
            <person name="Jaros S."/>
            <person name="Januszkiewicz K."/>
            <person name="Wedrychowicz H."/>
        </authorList>
    </citation>
    <scope>NUCLEOTIDE SEQUENCE [LARGE SCALE GENOMIC DNA]</scope>
    <source>
        <strain evidence="4 5">GAS242</strain>
    </source>
</reference>
<protein>
    <submittedName>
        <fullName evidence="4">Alpha/beta hydrolase fold</fullName>
    </submittedName>
</protein>
<keyword evidence="2" id="KW-0732">Signal</keyword>
<keyword evidence="1 4" id="KW-0378">Hydrolase</keyword>
<gene>
    <name evidence="4" type="ORF">SAMN05444169_3482</name>
</gene>
<feature type="domain" description="Alpha/beta hydrolase fold-3" evidence="3">
    <location>
        <begin position="125"/>
        <end position="221"/>
    </location>
</feature>
<dbReference type="InterPro" id="IPR029058">
    <property type="entry name" value="AB_hydrolase_fold"/>
</dbReference>